<keyword evidence="5 8" id="KW-1133">Transmembrane helix</keyword>
<dbReference type="InterPro" id="IPR006726">
    <property type="entry name" value="PHBA_efflux_AaeB/fusaric-R"/>
</dbReference>
<dbReference type="Proteomes" id="UP001595457">
    <property type="component" value="Unassembled WGS sequence"/>
</dbReference>
<protein>
    <submittedName>
        <fullName evidence="9">FUSC family protein</fullName>
    </submittedName>
</protein>
<evidence type="ECO:0000256" key="4">
    <source>
        <dbReference type="ARBA" id="ARBA00022692"/>
    </source>
</evidence>
<evidence type="ECO:0000313" key="10">
    <source>
        <dbReference type="Proteomes" id="UP001595457"/>
    </source>
</evidence>
<dbReference type="PANTHER" id="PTHR30509">
    <property type="entry name" value="P-HYDROXYBENZOIC ACID EFFLUX PUMP SUBUNIT-RELATED"/>
    <property type="match status" value="1"/>
</dbReference>
<sequence>MNIPTWREWLHSSKALMAALLALYIAMAIPLDNPYWAMSSVYIVSHPLSGATSSKSLYRALGTFLGACASVAIVPPFAHQPVMLSLVIALWVGALFYFSQLDRTPRSYIFMLAAYTVPLIGLSHVNDPETVFNVALARTEEIVLGIVCAAVINAVVFPSRIAPVLGAKMDKLLEDARFLTGRMLSTFDFDEPDRVRLNKTLVDVMSLDAMIVQLSYDEASHLPARYAREFRSRMAMLLPQLGALADPLRRLDRELDGLPEELKELISRVNDWVQGKEGAAVDARQLREHSRHLETWLSESYPAQALLIGGAMDGLRELVTLWQDFQSLRQSFVRGDAVQAPELGYKVRQLVGGPRHFDYGLIAYSAISVGLSVLVGCLAWMNLGWNYGSSGIFMIAVVGCFFSAQDNPAPFIRSFLNCTLVATLAAGIYLFGLMPLIHDFSMLAIALALPLLLSGTLAGRPQFSMAVMLFAVQMVSSITIQDTYKANFPLFADHSLSMILGLIFALVWARVSKPFGAERSTRRLMRSAWRDLADLSELTTLRDLRERDRIAAQMIDRTTQLLPRLSQVNNPQLALTDTIRDLHVCFSLLELRKQKSLSEPLKQQVRPLLKTLHGYYLACAEKRHQLPPPELLRQQLDEALASLAGSSSRSARKAALALNGLSLCLFPEAPSSAAADAPLPPSSGPNPVGAPA</sequence>
<feature type="transmembrane region" description="Helical" evidence="8">
    <location>
        <begin position="361"/>
        <end position="381"/>
    </location>
</feature>
<evidence type="ECO:0000256" key="2">
    <source>
        <dbReference type="ARBA" id="ARBA00022448"/>
    </source>
</evidence>
<evidence type="ECO:0000256" key="8">
    <source>
        <dbReference type="SAM" id="Phobius"/>
    </source>
</evidence>
<feature type="transmembrane region" description="Helical" evidence="8">
    <location>
        <begin position="465"/>
        <end position="484"/>
    </location>
</feature>
<feature type="region of interest" description="Disordered" evidence="7">
    <location>
        <begin position="673"/>
        <end position="692"/>
    </location>
</feature>
<comment type="caution">
    <text evidence="9">The sequence shown here is derived from an EMBL/GenBank/DDBJ whole genome shotgun (WGS) entry which is preliminary data.</text>
</comment>
<evidence type="ECO:0000256" key="5">
    <source>
        <dbReference type="ARBA" id="ARBA00022989"/>
    </source>
</evidence>
<feature type="transmembrane region" description="Helical" evidence="8">
    <location>
        <begin position="57"/>
        <end position="75"/>
    </location>
</feature>
<evidence type="ECO:0000256" key="1">
    <source>
        <dbReference type="ARBA" id="ARBA00004651"/>
    </source>
</evidence>
<dbReference type="RefSeq" id="WP_377812814.1">
    <property type="nucleotide sequence ID" value="NZ_JBHRSJ010000005.1"/>
</dbReference>
<evidence type="ECO:0000256" key="7">
    <source>
        <dbReference type="SAM" id="MobiDB-lite"/>
    </source>
</evidence>
<organism evidence="9 10">
    <name type="scientific">Azotobacter bryophylli</name>
    <dbReference type="NCBI Taxonomy" id="1986537"/>
    <lineage>
        <taxon>Bacteria</taxon>
        <taxon>Pseudomonadati</taxon>
        <taxon>Pseudomonadota</taxon>
        <taxon>Gammaproteobacteria</taxon>
        <taxon>Pseudomonadales</taxon>
        <taxon>Pseudomonadaceae</taxon>
        <taxon>Azotobacter</taxon>
    </lineage>
</organism>
<accession>A0ABV7APJ6</accession>
<feature type="transmembrane region" description="Helical" evidence="8">
    <location>
        <begin position="440"/>
        <end position="458"/>
    </location>
</feature>
<feature type="transmembrane region" description="Helical" evidence="8">
    <location>
        <begin position="81"/>
        <end position="98"/>
    </location>
</feature>
<feature type="compositionally biased region" description="Pro residues" evidence="7">
    <location>
        <begin position="678"/>
        <end position="692"/>
    </location>
</feature>
<feature type="transmembrane region" description="Helical" evidence="8">
    <location>
        <begin position="15"/>
        <end position="36"/>
    </location>
</feature>
<reference evidence="10" key="1">
    <citation type="journal article" date="2019" name="Int. J. Syst. Evol. Microbiol.">
        <title>The Global Catalogue of Microorganisms (GCM) 10K type strain sequencing project: providing services to taxonomists for standard genome sequencing and annotation.</title>
        <authorList>
            <consortium name="The Broad Institute Genomics Platform"/>
            <consortium name="The Broad Institute Genome Sequencing Center for Infectious Disease"/>
            <person name="Wu L."/>
            <person name="Ma J."/>
        </authorList>
    </citation>
    <scope>NUCLEOTIDE SEQUENCE [LARGE SCALE GENOMIC DNA]</scope>
    <source>
        <strain evidence="10">KCTC 62195</strain>
    </source>
</reference>
<keyword evidence="3" id="KW-1003">Cell membrane</keyword>
<dbReference type="PANTHER" id="PTHR30509:SF9">
    <property type="entry name" value="MULTIDRUG RESISTANCE PROTEIN MDTO"/>
    <property type="match status" value="1"/>
</dbReference>
<gene>
    <name evidence="9" type="ORF">ACFOJE_03220</name>
</gene>
<keyword evidence="4 8" id="KW-0812">Transmembrane</keyword>
<keyword evidence="6 8" id="KW-0472">Membrane</keyword>
<feature type="transmembrane region" description="Helical" evidence="8">
    <location>
        <begin position="387"/>
        <end position="404"/>
    </location>
</feature>
<keyword evidence="10" id="KW-1185">Reference proteome</keyword>
<proteinExistence type="predicted"/>
<evidence type="ECO:0000256" key="3">
    <source>
        <dbReference type="ARBA" id="ARBA00022475"/>
    </source>
</evidence>
<feature type="transmembrane region" description="Helical" evidence="8">
    <location>
        <begin position="416"/>
        <end position="434"/>
    </location>
</feature>
<dbReference type="EMBL" id="JBHRSJ010000005">
    <property type="protein sequence ID" value="MFC2971229.1"/>
    <property type="molecule type" value="Genomic_DNA"/>
</dbReference>
<comment type="subcellular location">
    <subcellularLocation>
        <location evidence="1">Cell membrane</location>
        <topology evidence="1">Multi-pass membrane protein</topology>
    </subcellularLocation>
</comment>
<feature type="transmembrane region" description="Helical" evidence="8">
    <location>
        <begin position="105"/>
        <end position="122"/>
    </location>
</feature>
<dbReference type="Pfam" id="PF04632">
    <property type="entry name" value="FUSC"/>
    <property type="match status" value="1"/>
</dbReference>
<feature type="transmembrane region" description="Helical" evidence="8">
    <location>
        <begin position="142"/>
        <end position="162"/>
    </location>
</feature>
<evidence type="ECO:0000256" key="6">
    <source>
        <dbReference type="ARBA" id="ARBA00023136"/>
    </source>
</evidence>
<feature type="transmembrane region" description="Helical" evidence="8">
    <location>
        <begin position="490"/>
        <end position="509"/>
    </location>
</feature>
<keyword evidence="2" id="KW-0813">Transport</keyword>
<name>A0ABV7APJ6_9GAMM</name>
<evidence type="ECO:0000313" key="9">
    <source>
        <dbReference type="EMBL" id="MFC2971229.1"/>
    </source>
</evidence>